<dbReference type="Proteomes" id="UP001062165">
    <property type="component" value="Chromosome"/>
</dbReference>
<dbReference type="Pfam" id="PF13715">
    <property type="entry name" value="CarbopepD_reg_2"/>
    <property type="match status" value="1"/>
</dbReference>
<evidence type="ECO:0000313" key="2">
    <source>
        <dbReference type="EMBL" id="UXX78317.1"/>
    </source>
</evidence>
<accession>A0ABY6CWP6</accession>
<name>A0ABY6CWP6_9BACT</name>
<dbReference type="InterPro" id="IPR008969">
    <property type="entry name" value="CarboxyPept-like_regulatory"/>
</dbReference>
<protein>
    <submittedName>
        <fullName evidence="2">Carboxypeptidase-like regulatory domain-containing protein</fullName>
    </submittedName>
</protein>
<keyword evidence="1" id="KW-0732">Signal</keyword>
<dbReference type="Gene3D" id="2.50.20.10">
    <property type="entry name" value="Lipoprotein localisation LolA/LolB/LppX"/>
    <property type="match status" value="1"/>
</dbReference>
<dbReference type="EMBL" id="CP106735">
    <property type="protein sequence ID" value="UXX78317.1"/>
    <property type="molecule type" value="Genomic_DNA"/>
</dbReference>
<proteinExistence type="predicted"/>
<keyword evidence="3" id="KW-1185">Reference proteome</keyword>
<reference evidence="2" key="1">
    <citation type="submission" date="2022-10" db="EMBL/GenBank/DDBJ databases">
        <title>Comparative genomics and taxonomic characterization of three novel marine species of genus Reichenbachiella exhibiting antioxidant and polysaccharide degradation activities.</title>
        <authorList>
            <person name="Muhammad N."/>
            <person name="Lee Y.-J."/>
            <person name="Ko J."/>
            <person name="Kim S.-G."/>
        </authorList>
    </citation>
    <scope>NUCLEOTIDE SEQUENCE</scope>
    <source>
        <strain evidence="2">Wsw4-B4</strain>
    </source>
</reference>
<organism evidence="2 3">
    <name type="scientific">Reichenbachiella carrageenanivorans</name>
    <dbReference type="NCBI Taxonomy" id="2979869"/>
    <lineage>
        <taxon>Bacteria</taxon>
        <taxon>Pseudomonadati</taxon>
        <taxon>Bacteroidota</taxon>
        <taxon>Cytophagia</taxon>
        <taxon>Cytophagales</taxon>
        <taxon>Reichenbachiellaceae</taxon>
        <taxon>Reichenbachiella</taxon>
    </lineage>
</organism>
<sequence length="376" mass="43115">MKLSVLLSVALAICYNSLANLPDLKEGTSLKVSGKVIDQSTNQPLAFANIIYNHTGTTTNLDGEFVFQVNYHAAENLMLVKYIGYETAAIQLNEDNTNLTIALNLKSEMLDEVVVITADQVLRDVNNYLQINYEFSDQLLSSYYKETVSTNKECIYLAEGIFDIYYPTVYSKEKASIHARKTRKKTFASLDTLFMPLIHGHATDMINGVTRRTDSFIKMDKLANYTFSKQGLTWYDGKEVFQISFEPKNKKADCRGSLYIDVESKAVIRAEYEPLLEGQAFWNKVKWTEEYKEVDNSWYIHRVSYVGEWNQNGEPITFEALLVVTDFESIKTKPQLSEALTQDDIFFNQASTFTENFWEDFNYIKLSAKEKQALGY</sequence>
<feature type="signal peptide" evidence="1">
    <location>
        <begin position="1"/>
        <end position="19"/>
    </location>
</feature>
<evidence type="ECO:0000256" key="1">
    <source>
        <dbReference type="SAM" id="SignalP"/>
    </source>
</evidence>
<gene>
    <name evidence="2" type="ORF">N7E81_13220</name>
</gene>
<dbReference type="SUPFAM" id="SSF49464">
    <property type="entry name" value="Carboxypeptidase regulatory domain-like"/>
    <property type="match status" value="1"/>
</dbReference>
<dbReference type="Gene3D" id="2.60.40.1120">
    <property type="entry name" value="Carboxypeptidase-like, regulatory domain"/>
    <property type="match status" value="1"/>
</dbReference>
<evidence type="ECO:0000313" key="3">
    <source>
        <dbReference type="Proteomes" id="UP001062165"/>
    </source>
</evidence>
<dbReference type="RefSeq" id="WP_263050063.1">
    <property type="nucleotide sequence ID" value="NZ_CP106735.1"/>
</dbReference>
<feature type="chain" id="PRO_5045425886" evidence="1">
    <location>
        <begin position="20"/>
        <end position="376"/>
    </location>
</feature>